<proteinExistence type="predicted"/>
<feature type="region of interest" description="Disordered" evidence="1">
    <location>
        <begin position="267"/>
        <end position="310"/>
    </location>
</feature>
<keyword evidence="3" id="KW-1185">Reference proteome</keyword>
<evidence type="ECO:0000256" key="1">
    <source>
        <dbReference type="SAM" id="MobiDB-lite"/>
    </source>
</evidence>
<sequence length="310" mass="32828">MRRVKEWWLPGCRWNLGRWTPGGRGRWRGGRWWGCWRRWGVGADLVPFLRVPDLALQVVCEQGLGALQHAGQVVPAHQPVEVHGQLVVVQAVLHDVVAVLQQDGQAQEQHEGVPLPKLLGGRQGRRLHAVQAGGAGRGGLAPGEAGFRERGLTGEEEEEEALPKERMGEERRERLGAGQKDGEEREGLPVGVAGDVGVVPISLGANGEETCLPVVGGVGEGVAGDSALPLRKEKEVAGLAVAKAGALQLVTEAGDTAELLFQLGRQGEAGREARPSAHLGTVSHRPQGEEACPLPLSVGLPPPGLPRSPP</sequence>
<dbReference type="Proteomes" id="UP001044222">
    <property type="component" value="Chromosome 14"/>
</dbReference>
<feature type="compositionally biased region" description="Pro residues" evidence="1">
    <location>
        <begin position="300"/>
        <end position="310"/>
    </location>
</feature>
<reference evidence="2" key="1">
    <citation type="submission" date="2021-01" db="EMBL/GenBank/DDBJ databases">
        <title>A chromosome-scale assembly of European eel, Anguilla anguilla.</title>
        <authorList>
            <person name="Henkel C."/>
            <person name="Jong-Raadsen S.A."/>
            <person name="Dufour S."/>
            <person name="Weltzien F.-A."/>
            <person name="Palstra A.P."/>
            <person name="Pelster B."/>
            <person name="Spaink H.P."/>
            <person name="Van Den Thillart G.E."/>
            <person name="Jansen H."/>
            <person name="Zahm M."/>
            <person name="Klopp C."/>
            <person name="Cedric C."/>
            <person name="Louis A."/>
            <person name="Berthelot C."/>
            <person name="Parey E."/>
            <person name="Roest Crollius H."/>
            <person name="Montfort J."/>
            <person name="Robinson-Rechavi M."/>
            <person name="Bucao C."/>
            <person name="Bouchez O."/>
            <person name="Gislard M."/>
            <person name="Lluch J."/>
            <person name="Milhes M."/>
            <person name="Lampietro C."/>
            <person name="Lopez Roques C."/>
            <person name="Donnadieu C."/>
            <person name="Braasch I."/>
            <person name="Desvignes T."/>
            <person name="Postlethwait J."/>
            <person name="Bobe J."/>
            <person name="Guiguen Y."/>
            <person name="Dirks R."/>
        </authorList>
    </citation>
    <scope>NUCLEOTIDE SEQUENCE</scope>
    <source>
        <strain evidence="2">Tag_6206</strain>
        <tissue evidence="2">Liver</tissue>
    </source>
</reference>
<feature type="region of interest" description="Disordered" evidence="1">
    <location>
        <begin position="132"/>
        <end position="189"/>
    </location>
</feature>
<gene>
    <name evidence="2" type="ORF">ANANG_G00250120</name>
</gene>
<evidence type="ECO:0000313" key="2">
    <source>
        <dbReference type="EMBL" id="KAG5836016.1"/>
    </source>
</evidence>
<name>A0A9D3LT90_ANGAN</name>
<organism evidence="2 3">
    <name type="scientific">Anguilla anguilla</name>
    <name type="common">European freshwater eel</name>
    <name type="synonym">Muraena anguilla</name>
    <dbReference type="NCBI Taxonomy" id="7936"/>
    <lineage>
        <taxon>Eukaryota</taxon>
        <taxon>Metazoa</taxon>
        <taxon>Chordata</taxon>
        <taxon>Craniata</taxon>
        <taxon>Vertebrata</taxon>
        <taxon>Euteleostomi</taxon>
        <taxon>Actinopterygii</taxon>
        <taxon>Neopterygii</taxon>
        <taxon>Teleostei</taxon>
        <taxon>Anguilliformes</taxon>
        <taxon>Anguillidae</taxon>
        <taxon>Anguilla</taxon>
    </lineage>
</organism>
<comment type="caution">
    <text evidence="2">The sequence shown here is derived from an EMBL/GenBank/DDBJ whole genome shotgun (WGS) entry which is preliminary data.</text>
</comment>
<accession>A0A9D3LT90</accession>
<evidence type="ECO:0000313" key="3">
    <source>
        <dbReference type="Proteomes" id="UP001044222"/>
    </source>
</evidence>
<dbReference type="EMBL" id="JAFIRN010000014">
    <property type="protein sequence ID" value="KAG5836016.1"/>
    <property type="molecule type" value="Genomic_DNA"/>
</dbReference>
<feature type="compositionally biased region" description="Basic and acidic residues" evidence="1">
    <location>
        <begin position="161"/>
        <end position="187"/>
    </location>
</feature>
<protein>
    <submittedName>
        <fullName evidence="2">Uncharacterized protein</fullName>
    </submittedName>
</protein>
<dbReference type="AlphaFoldDB" id="A0A9D3LT90"/>